<gene>
    <name evidence="4" type="ORF">CYMTET_17026</name>
</gene>
<dbReference type="GO" id="GO:0000455">
    <property type="term" value="P:enzyme-directed rRNA pseudouridine synthesis"/>
    <property type="evidence" value="ECO:0007669"/>
    <property type="project" value="TreeGrafter"/>
</dbReference>
<feature type="domain" description="Pseudouridine synthase RsuA/RluA-like" evidence="3">
    <location>
        <begin position="216"/>
        <end position="405"/>
    </location>
</feature>
<comment type="caution">
    <text evidence="4">The sequence shown here is derived from an EMBL/GenBank/DDBJ whole genome shotgun (WGS) entry which is preliminary data.</text>
</comment>
<dbReference type="EMBL" id="LGRX02007521">
    <property type="protein sequence ID" value="KAK3274811.1"/>
    <property type="molecule type" value="Genomic_DNA"/>
</dbReference>
<dbReference type="Proteomes" id="UP001190700">
    <property type="component" value="Unassembled WGS sequence"/>
</dbReference>
<evidence type="ECO:0000256" key="1">
    <source>
        <dbReference type="ARBA" id="ARBA00010876"/>
    </source>
</evidence>
<dbReference type="InterPro" id="IPR050188">
    <property type="entry name" value="RluA_PseudoU_synthase"/>
</dbReference>
<dbReference type="InterPro" id="IPR020103">
    <property type="entry name" value="PsdUridine_synth_cat_dom_sf"/>
</dbReference>
<dbReference type="Pfam" id="PF00849">
    <property type="entry name" value="PseudoU_synth_2"/>
    <property type="match status" value="1"/>
</dbReference>
<dbReference type="InterPro" id="IPR006145">
    <property type="entry name" value="PsdUridine_synth_RsuA/RluA"/>
</dbReference>
<comment type="similarity">
    <text evidence="1">Belongs to the pseudouridine synthase RluA family.</text>
</comment>
<name>A0AAE0GB11_9CHLO</name>
<feature type="region of interest" description="Disordered" evidence="2">
    <location>
        <begin position="22"/>
        <end position="104"/>
    </location>
</feature>
<protein>
    <recommendedName>
        <fullName evidence="3">Pseudouridine synthase RsuA/RluA-like domain-containing protein</fullName>
    </recommendedName>
</protein>
<dbReference type="AlphaFoldDB" id="A0AAE0GB11"/>
<keyword evidence="5" id="KW-1185">Reference proteome</keyword>
<dbReference type="GO" id="GO:0003723">
    <property type="term" value="F:RNA binding"/>
    <property type="evidence" value="ECO:0007669"/>
    <property type="project" value="InterPro"/>
</dbReference>
<feature type="compositionally biased region" description="Basic residues" evidence="2">
    <location>
        <begin position="58"/>
        <end position="79"/>
    </location>
</feature>
<evidence type="ECO:0000313" key="5">
    <source>
        <dbReference type="Proteomes" id="UP001190700"/>
    </source>
</evidence>
<evidence type="ECO:0000256" key="2">
    <source>
        <dbReference type="SAM" id="MobiDB-lite"/>
    </source>
</evidence>
<dbReference type="PANTHER" id="PTHR21600">
    <property type="entry name" value="MITOCHONDRIAL RNA PSEUDOURIDINE SYNTHASE"/>
    <property type="match status" value="1"/>
</dbReference>
<dbReference type="CDD" id="cd02869">
    <property type="entry name" value="PseudoU_synth_RluA_like"/>
    <property type="match status" value="1"/>
</dbReference>
<dbReference type="SUPFAM" id="SSF55120">
    <property type="entry name" value="Pseudouridine synthase"/>
    <property type="match status" value="1"/>
</dbReference>
<evidence type="ECO:0000313" key="4">
    <source>
        <dbReference type="EMBL" id="KAK3274811.1"/>
    </source>
</evidence>
<organism evidence="4 5">
    <name type="scientific">Cymbomonas tetramitiformis</name>
    <dbReference type="NCBI Taxonomy" id="36881"/>
    <lineage>
        <taxon>Eukaryota</taxon>
        <taxon>Viridiplantae</taxon>
        <taxon>Chlorophyta</taxon>
        <taxon>Pyramimonadophyceae</taxon>
        <taxon>Pyramimonadales</taxon>
        <taxon>Pyramimonadaceae</taxon>
        <taxon>Cymbomonas</taxon>
    </lineage>
</organism>
<reference evidence="4 5" key="1">
    <citation type="journal article" date="2015" name="Genome Biol. Evol.">
        <title>Comparative Genomics of a Bacterivorous Green Alga Reveals Evolutionary Causalities and Consequences of Phago-Mixotrophic Mode of Nutrition.</title>
        <authorList>
            <person name="Burns J.A."/>
            <person name="Paasch A."/>
            <person name="Narechania A."/>
            <person name="Kim E."/>
        </authorList>
    </citation>
    <scope>NUCLEOTIDE SEQUENCE [LARGE SCALE GENOMIC DNA]</scope>
    <source>
        <strain evidence="4 5">PLY_AMNH</strain>
    </source>
</reference>
<proteinExistence type="inferred from homology"/>
<evidence type="ECO:0000259" key="3">
    <source>
        <dbReference type="Pfam" id="PF00849"/>
    </source>
</evidence>
<dbReference type="GO" id="GO:0009982">
    <property type="term" value="F:pseudouridine synthase activity"/>
    <property type="evidence" value="ECO:0007669"/>
    <property type="project" value="InterPro"/>
</dbReference>
<dbReference type="PANTHER" id="PTHR21600:SF87">
    <property type="entry name" value="RNA PSEUDOURIDYLATE SYNTHASE DOMAIN-CONTAINING PROTEIN 1"/>
    <property type="match status" value="1"/>
</dbReference>
<accession>A0AAE0GB11</accession>
<dbReference type="Gene3D" id="3.30.2350.10">
    <property type="entry name" value="Pseudouridine synthase"/>
    <property type="match status" value="1"/>
</dbReference>
<sequence>MARSCAPQATCASQQDLFTRTHAGSAHGARSAKCRSSRAPTTAYQDRDAAKDAAQQTPKKRGTPRKKRSQPASRRKKKQGGSTNTPLGVSRQREERSQCKEPCPSCAQPIAAKTWRKHLATCCPDLLDPEGWQQDQAVVKADVLARTKAGSFRQKLLLARFGFDGQRPRTPREVARLLSCRSEQVVESVQKHLSSMPIVPEPDASLEILHEDRCLLAVSKPPGVMGSPAHRLRPGSMLNRAAAHIQSASPQSRQRFVQDPHLTHRLDLWTSGVLLIAKDKEAAGWVQRQFEQRQVAKQYLAICYGVPERLEWSVSVGISPREAGKSAEAARQASSAADALAAHTRFQVLCSMEPRAASGVLTVASPQRGSANELALVEATSRGICVVKATPLTGRTHQIRVHLAHSGHPIFGDVLYGPPAPWNPMDTLEDMDKALEVRGTRHALHAHCLRLTNVGLRGEQLTVTAPLPGDMLELLRGLGLEEGYLAGLDEDDSM</sequence>